<dbReference type="InterPro" id="IPR008727">
    <property type="entry name" value="PAAR_motif"/>
</dbReference>
<feature type="non-terminal residue" evidence="2">
    <location>
        <position position="178"/>
    </location>
</feature>
<protein>
    <submittedName>
        <fullName evidence="2">Uncharacterized conserved protein</fullName>
    </submittedName>
</protein>
<dbReference type="Gene3D" id="2.60.200.60">
    <property type="match status" value="1"/>
</dbReference>
<keyword evidence="1" id="KW-0472">Membrane</keyword>
<accession>A0A1W1UIL5</accession>
<evidence type="ECO:0000313" key="2">
    <source>
        <dbReference type="EMBL" id="SMB80946.1"/>
    </source>
</evidence>
<dbReference type="RefSeq" id="WP_143933388.1">
    <property type="nucleotide sequence ID" value="NZ_JNUW01000014.1"/>
</dbReference>
<evidence type="ECO:0000256" key="1">
    <source>
        <dbReference type="SAM" id="Phobius"/>
    </source>
</evidence>
<organism evidence="2 3">
    <name type="scientific">Pasteurella testudinis DSM 23072</name>
    <dbReference type="NCBI Taxonomy" id="1122938"/>
    <lineage>
        <taxon>Bacteria</taxon>
        <taxon>Pseudomonadati</taxon>
        <taxon>Pseudomonadota</taxon>
        <taxon>Gammaproteobacteria</taxon>
        <taxon>Pasteurellales</taxon>
        <taxon>Pasteurellaceae</taxon>
        <taxon>Pasteurella</taxon>
    </lineage>
</organism>
<keyword evidence="3" id="KW-1185">Reference proteome</keyword>
<dbReference type="Pfam" id="PF05488">
    <property type="entry name" value="PAAR_motif"/>
    <property type="match status" value="1"/>
</dbReference>
<keyword evidence="1" id="KW-1133">Transmembrane helix</keyword>
<dbReference type="AlphaFoldDB" id="A0A1W1UIL5"/>
<proteinExistence type="predicted"/>
<keyword evidence="1" id="KW-0812">Transmembrane</keyword>
<feature type="transmembrane region" description="Helical" evidence="1">
    <location>
        <begin position="79"/>
        <end position="99"/>
    </location>
</feature>
<dbReference type="Proteomes" id="UP000192408">
    <property type="component" value="Unassembled WGS sequence"/>
</dbReference>
<name>A0A1W1UIL5_9PAST</name>
<dbReference type="STRING" id="1122938.SAMN05660772_01749"/>
<dbReference type="CDD" id="cd14742">
    <property type="entry name" value="PAAR_RHS"/>
    <property type="match status" value="1"/>
</dbReference>
<reference evidence="3" key="1">
    <citation type="submission" date="2017-04" db="EMBL/GenBank/DDBJ databases">
        <authorList>
            <person name="Varghese N."/>
            <person name="Submissions S."/>
        </authorList>
    </citation>
    <scope>NUCLEOTIDE SEQUENCE [LARGE SCALE GENOMIC DNA]</scope>
    <source>
        <strain evidence="3">DSM 23072</strain>
    </source>
</reference>
<feature type="transmembrane region" description="Helical" evidence="1">
    <location>
        <begin position="52"/>
        <end position="73"/>
    </location>
</feature>
<gene>
    <name evidence="2" type="ORF">SAMN05660772_01749</name>
</gene>
<dbReference type="EMBL" id="FWWV01000004">
    <property type="protein sequence ID" value="SMB80946.1"/>
    <property type="molecule type" value="Genomic_DNA"/>
</dbReference>
<sequence length="178" mass="18411">MLTHGEQLAADAVQRITAGINSFQRSKVRLVGAREVVEPAARQTDTIKHRSFWAALAGAVAGALVSAAILGAASFLCAGFGGFVIGMGILLSPAVSSGIDTVKNKVESFFTPPDPDGTIILGSPNVFANNLPLAYAAMDNSDVTIACKDHSPPTMIAEGSETVFVNGLPVARKGDRTT</sequence>
<evidence type="ECO:0000313" key="3">
    <source>
        <dbReference type="Proteomes" id="UP000192408"/>
    </source>
</evidence>